<dbReference type="EMBL" id="DS231615">
    <property type="protein sequence ID" value="EDU41571.1"/>
    <property type="molecule type" value="Genomic_DNA"/>
</dbReference>
<feature type="compositionally biased region" description="Basic and acidic residues" evidence="1">
    <location>
        <begin position="49"/>
        <end position="66"/>
    </location>
</feature>
<sequence>MSKHDFDLDLHDTAEVTTETAMRTIDQPTGSPPLAIEHWHNAIEAGAEQADKDVTVEPRAGRLPDG</sequence>
<feature type="region of interest" description="Disordered" evidence="1">
    <location>
        <begin position="47"/>
        <end position="66"/>
    </location>
</feature>
<evidence type="ECO:0000256" key="1">
    <source>
        <dbReference type="SAM" id="MobiDB-lite"/>
    </source>
</evidence>
<organism evidence="2 3">
    <name type="scientific">Pyrenophora tritici-repentis (strain Pt-1C-BFP)</name>
    <name type="common">Wheat tan spot fungus</name>
    <name type="synonym">Drechslera tritici-repentis</name>
    <dbReference type="NCBI Taxonomy" id="426418"/>
    <lineage>
        <taxon>Eukaryota</taxon>
        <taxon>Fungi</taxon>
        <taxon>Dikarya</taxon>
        <taxon>Ascomycota</taxon>
        <taxon>Pezizomycotina</taxon>
        <taxon>Dothideomycetes</taxon>
        <taxon>Pleosporomycetidae</taxon>
        <taxon>Pleosporales</taxon>
        <taxon>Pleosporineae</taxon>
        <taxon>Pleosporaceae</taxon>
        <taxon>Pyrenophora</taxon>
    </lineage>
</organism>
<reference evidence="3" key="1">
    <citation type="journal article" date="2013" name="G3 (Bethesda)">
        <title>Comparative genomics of a plant-pathogenic fungus, Pyrenophora tritici-repentis, reveals transduplication and the impact of repeat elements on pathogenicity and population divergence.</title>
        <authorList>
            <person name="Manning V.A."/>
            <person name="Pandelova I."/>
            <person name="Dhillon B."/>
            <person name="Wilhelm L.J."/>
            <person name="Goodwin S.B."/>
            <person name="Berlin A.M."/>
            <person name="Figueroa M."/>
            <person name="Freitag M."/>
            <person name="Hane J.K."/>
            <person name="Henrissat B."/>
            <person name="Holman W.H."/>
            <person name="Kodira C.D."/>
            <person name="Martin J."/>
            <person name="Oliver R.P."/>
            <person name="Robbertse B."/>
            <person name="Schackwitz W."/>
            <person name="Schwartz D.C."/>
            <person name="Spatafora J.W."/>
            <person name="Turgeon B.G."/>
            <person name="Yandava C."/>
            <person name="Young S."/>
            <person name="Zhou S."/>
            <person name="Zeng Q."/>
            <person name="Grigoriev I.V."/>
            <person name="Ma L.-J."/>
            <person name="Ciuffetti L.M."/>
        </authorList>
    </citation>
    <scope>NUCLEOTIDE SEQUENCE [LARGE SCALE GENOMIC DNA]</scope>
    <source>
        <strain evidence="3">Pt-1C-BFP</strain>
    </source>
</reference>
<evidence type="ECO:0000313" key="3">
    <source>
        <dbReference type="Proteomes" id="UP000001471"/>
    </source>
</evidence>
<dbReference type="AlphaFoldDB" id="B2VUM9"/>
<proteinExistence type="predicted"/>
<dbReference type="Proteomes" id="UP000001471">
    <property type="component" value="Unassembled WGS sequence"/>
</dbReference>
<evidence type="ECO:0000313" key="2">
    <source>
        <dbReference type="EMBL" id="EDU41571.1"/>
    </source>
</evidence>
<dbReference type="HOGENOM" id="CLU_2832416_0_0_1"/>
<name>B2VUM9_PYRTR</name>
<dbReference type="InParanoid" id="B2VUM9"/>
<accession>B2VUM9</accession>
<protein>
    <submittedName>
        <fullName evidence="2">Uncharacterized protein</fullName>
    </submittedName>
</protein>
<gene>
    <name evidence="2" type="ORF">PTRG_02133</name>
</gene>